<gene>
    <name evidence="2" type="ORF">Tco_0651491</name>
</gene>
<reference evidence="2" key="1">
    <citation type="journal article" date="2022" name="Int. J. Mol. Sci.">
        <title>Draft Genome of Tanacetum Coccineum: Genomic Comparison of Closely Related Tanacetum-Family Plants.</title>
        <authorList>
            <person name="Yamashiro T."/>
            <person name="Shiraishi A."/>
            <person name="Nakayama K."/>
            <person name="Satake H."/>
        </authorList>
    </citation>
    <scope>NUCLEOTIDE SEQUENCE</scope>
</reference>
<accession>A0ABQ4WV25</accession>
<name>A0ABQ4WV25_9ASTR</name>
<sequence length="930" mass="103732">MSISNELNEKDHVLDKITEYQKLIGKLIHLTYTRPDISYAVHCLSQFMHTPLKSHLKISLKVLRYLKGSHGKGVHIVKCPKVSLETFVDADWANILCVIKLLVELNTPKVASNSAAAPRVAATQLGKSKRKRLGKQSDTPPAKQLRKDHPSSASGTGGKTLPRLSNSARENVALCYIVCINSWYVPRWEQYHDSLLDDGFFAARTLVDRVPHPGFFSTLRSMDYEQLYTEFNVGAARQICLESKVRSHAEHELKLKEKLKGKYDARGRLLEEKDLEILRLKSLLVEEAKKAKRAETTKVVRLRGQVFALTGEVSVLKSTITQKDTDISLLDSRATYLKFALDDSKAACAEAGSLITSLTSEMDRLTSEDFKEKAEARQEEQAQVLYNRVAELEAHVMDVSGRLEGEFYPAYLTTLAGRRWFLTHGIQLAVLKCFKSPEYQGILGHTLGHAMDFGMHEGLEAGYEHGVAETPLSTVEAYNPEAARTSYFDAVRALEDVDFPLVNLLKSKKDVRMDEVLDCFILDGSLADLPKDAHLQPCLEQLTVPIHHSDDKAIAGETSLSFALLLKKKWVFILMLKEQRTCRSPSPAYMEIDSNTFVFSDLVQVLLPSIHSIVSLSVLLAIGPERWHAYFRWDDSFPLRCAFIKPALASFYLPEVFPFSSTSTCLLRYAKLVDAILLRASAFLFLLQWVDLLLDNCDFSEILFIRFLLALSKANTSFSPWEKLFFCPPEVPIEVTLFCANFQGGIASSDNSSDVSTMFVGRPRHNLLAFQAKTVPPSTENFSIPCAVGGMAQIFLIPGLPIILLCWDGDLTTMKFIHAEVECPSSPIFTSKDIWPNGQMVSPLNPVRYVVGGTIWLLISGRSLTKQCSYKISADAPPSTYIRCTKCPPILASMIIGPSIPSSSPRGGKDIVVSGEKLWVTFCLATFSHV</sequence>
<keyword evidence="3" id="KW-1185">Reference proteome</keyword>
<dbReference type="PANTHER" id="PTHR11439:SF508">
    <property type="entry name" value="RNA-DIRECTED DNA POLYMERASE"/>
    <property type="match status" value="1"/>
</dbReference>
<dbReference type="EMBL" id="BQNB010008955">
    <property type="protein sequence ID" value="GJS56707.1"/>
    <property type="molecule type" value="Genomic_DNA"/>
</dbReference>
<feature type="region of interest" description="Disordered" evidence="1">
    <location>
        <begin position="121"/>
        <end position="162"/>
    </location>
</feature>
<evidence type="ECO:0000313" key="3">
    <source>
        <dbReference type="Proteomes" id="UP001151760"/>
    </source>
</evidence>
<evidence type="ECO:0000313" key="2">
    <source>
        <dbReference type="EMBL" id="GJS56707.1"/>
    </source>
</evidence>
<protein>
    <submittedName>
        <fullName evidence="2">Uncharacterized protein</fullName>
    </submittedName>
</protein>
<evidence type="ECO:0000256" key="1">
    <source>
        <dbReference type="SAM" id="MobiDB-lite"/>
    </source>
</evidence>
<proteinExistence type="predicted"/>
<reference evidence="2" key="2">
    <citation type="submission" date="2022-01" db="EMBL/GenBank/DDBJ databases">
        <authorList>
            <person name="Yamashiro T."/>
            <person name="Shiraishi A."/>
            <person name="Satake H."/>
            <person name="Nakayama K."/>
        </authorList>
    </citation>
    <scope>NUCLEOTIDE SEQUENCE</scope>
</reference>
<dbReference type="Proteomes" id="UP001151760">
    <property type="component" value="Unassembled WGS sequence"/>
</dbReference>
<organism evidence="2 3">
    <name type="scientific">Tanacetum coccineum</name>
    <dbReference type="NCBI Taxonomy" id="301880"/>
    <lineage>
        <taxon>Eukaryota</taxon>
        <taxon>Viridiplantae</taxon>
        <taxon>Streptophyta</taxon>
        <taxon>Embryophyta</taxon>
        <taxon>Tracheophyta</taxon>
        <taxon>Spermatophyta</taxon>
        <taxon>Magnoliopsida</taxon>
        <taxon>eudicotyledons</taxon>
        <taxon>Gunneridae</taxon>
        <taxon>Pentapetalae</taxon>
        <taxon>asterids</taxon>
        <taxon>campanulids</taxon>
        <taxon>Asterales</taxon>
        <taxon>Asteraceae</taxon>
        <taxon>Asteroideae</taxon>
        <taxon>Anthemideae</taxon>
        <taxon>Anthemidinae</taxon>
        <taxon>Tanacetum</taxon>
    </lineage>
</organism>
<dbReference type="PANTHER" id="PTHR11439">
    <property type="entry name" value="GAG-POL-RELATED RETROTRANSPOSON"/>
    <property type="match status" value="1"/>
</dbReference>
<comment type="caution">
    <text evidence="2">The sequence shown here is derived from an EMBL/GenBank/DDBJ whole genome shotgun (WGS) entry which is preliminary data.</text>
</comment>